<dbReference type="SUPFAM" id="SSF55874">
    <property type="entry name" value="ATPase domain of HSP90 chaperone/DNA topoisomerase II/histidine kinase"/>
    <property type="match status" value="1"/>
</dbReference>
<evidence type="ECO:0000256" key="6">
    <source>
        <dbReference type="ARBA" id="ARBA00022777"/>
    </source>
</evidence>
<dbReference type="Gene3D" id="3.30.450.20">
    <property type="entry name" value="PAS domain"/>
    <property type="match status" value="1"/>
</dbReference>
<comment type="catalytic activity">
    <reaction evidence="1">
        <text>ATP + protein L-histidine = ADP + protein N-phospho-L-histidine.</text>
        <dbReference type="EC" id="2.7.13.3"/>
    </reaction>
</comment>
<gene>
    <name evidence="11" type="ORF">SBF1_6230002</name>
</gene>
<dbReference type="Pfam" id="PF02518">
    <property type="entry name" value="HATPase_c"/>
    <property type="match status" value="1"/>
</dbReference>
<dbReference type="InterPro" id="IPR013656">
    <property type="entry name" value="PAS_4"/>
</dbReference>
<evidence type="ECO:0000256" key="8">
    <source>
        <dbReference type="ARBA" id="ARBA00023012"/>
    </source>
</evidence>
<dbReference type="Proteomes" id="UP000238916">
    <property type="component" value="Unassembled WGS sequence"/>
</dbReference>
<evidence type="ECO:0000259" key="10">
    <source>
        <dbReference type="PROSITE" id="PS50109"/>
    </source>
</evidence>
<dbReference type="InterPro" id="IPR035965">
    <property type="entry name" value="PAS-like_dom_sf"/>
</dbReference>
<dbReference type="EC" id="2.7.13.3" evidence="2"/>
<feature type="domain" description="Histidine kinase" evidence="10">
    <location>
        <begin position="210"/>
        <end position="414"/>
    </location>
</feature>
<keyword evidence="9" id="KW-0472">Membrane</keyword>
<evidence type="ECO:0000313" key="12">
    <source>
        <dbReference type="Proteomes" id="UP000238916"/>
    </source>
</evidence>
<dbReference type="InterPro" id="IPR036097">
    <property type="entry name" value="HisK_dim/P_sf"/>
</dbReference>
<dbReference type="InterPro" id="IPR005467">
    <property type="entry name" value="His_kinase_dom"/>
</dbReference>
<dbReference type="GO" id="GO:0005524">
    <property type="term" value="F:ATP binding"/>
    <property type="evidence" value="ECO:0007669"/>
    <property type="project" value="UniProtKB-KW"/>
</dbReference>
<evidence type="ECO:0000256" key="7">
    <source>
        <dbReference type="ARBA" id="ARBA00022840"/>
    </source>
</evidence>
<dbReference type="GO" id="GO:0000155">
    <property type="term" value="F:phosphorelay sensor kinase activity"/>
    <property type="evidence" value="ECO:0007669"/>
    <property type="project" value="InterPro"/>
</dbReference>
<name>A0A2U3LM94_9FIRM</name>
<feature type="transmembrane region" description="Helical" evidence="9">
    <location>
        <begin position="37"/>
        <end position="58"/>
    </location>
</feature>
<sequence>MKARKLYSYIFVFFGLLLGFILFMFDRWLDVRKYSFRIPWSLVILAYMIVGGVIGNLLRHIFNDQLQKEEAIKEDHRRLHDLLNSLPGIVIVLGENFRVHYANRNYIMEFGEREGKFCYNMVGQKNPCENCEIEEVLRNGLPLKSEEVFLNSKIYEVILQPFRDVDGSKLVIKTLYDITERKKAEQELLRMQAEMAHLERLNLVGQMAAGIAHEIRNPMTTVRGYLQLLGAKPEFQSHGSTFELLISELDRANSIISEFLSIAKDRERDIYCQNINSVLQHLYPLLETDTYIQNKKIVLETEETPDILFDAKEISQLVLNLCRNGLEAMQVGGTLTIRTYIEDDHVVLSVEDEGGGIQSEYLDKLGIPFFTTKENGTGLGLSTCFSIADRHNATIDLKSSCDGTAFFVRFPSLIVNQ</sequence>
<keyword evidence="8" id="KW-0902">Two-component regulatory system</keyword>
<organism evidence="11 12">
    <name type="scientific">Candidatus Desulfosporosinus infrequens</name>
    <dbReference type="NCBI Taxonomy" id="2043169"/>
    <lineage>
        <taxon>Bacteria</taxon>
        <taxon>Bacillati</taxon>
        <taxon>Bacillota</taxon>
        <taxon>Clostridia</taxon>
        <taxon>Eubacteriales</taxon>
        <taxon>Desulfitobacteriaceae</taxon>
        <taxon>Desulfosporosinus</taxon>
    </lineage>
</organism>
<dbReference type="Gene3D" id="3.30.565.10">
    <property type="entry name" value="Histidine kinase-like ATPase, C-terminal domain"/>
    <property type="match status" value="1"/>
</dbReference>
<evidence type="ECO:0000256" key="2">
    <source>
        <dbReference type="ARBA" id="ARBA00012438"/>
    </source>
</evidence>
<reference evidence="12" key="1">
    <citation type="submission" date="2018-02" db="EMBL/GenBank/DDBJ databases">
        <authorList>
            <person name="Hausmann B."/>
        </authorList>
    </citation>
    <scope>NUCLEOTIDE SEQUENCE [LARGE SCALE GENOMIC DNA]</scope>
    <source>
        <strain evidence="12">Peat soil MAG SbF1</strain>
    </source>
</reference>
<evidence type="ECO:0000256" key="5">
    <source>
        <dbReference type="ARBA" id="ARBA00022741"/>
    </source>
</evidence>
<dbReference type="Gene3D" id="1.10.287.130">
    <property type="match status" value="1"/>
</dbReference>
<evidence type="ECO:0000256" key="1">
    <source>
        <dbReference type="ARBA" id="ARBA00000085"/>
    </source>
</evidence>
<dbReference type="PANTHER" id="PTHR43065">
    <property type="entry name" value="SENSOR HISTIDINE KINASE"/>
    <property type="match status" value="1"/>
</dbReference>
<evidence type="ECO:0000313" key="11">
    <source>
        <dbReference type="EMBL" id="SPF52956.1"/>
    </source>
</evidence>
<dbReference type="CDD" id="cd00082">
    <property type="entry name" value="HisKA"/>
    <property type="match status" value="1"/>
</dbReference>
<dbReference type="OrthoDB" id="505470at2"/>
<dbReference type="SUPFAM" id="SSF47384">
    <property type="entry name" value="Homodimeric domain of signal transducing histidine kinase"/>
    <property type="match status" value="1"/>
</dbReference>
<dbReference type="InterPro" id="IPR003661">
    <property type="entry name" value="HisK_dim/P_dom"/>
</dbReference>
<dbReference type="Pfam" id="PF00512">
    <property type="entry name" value="HisKA"/>
    <property type="match status" value="1"/>
</dbReference>
<dbReference type="EMBL" id="OMOF01000583">
    <property type="protein sequence ID" value="SPF52956.1"/>
    <property type="molecule type" value="Genomic_DNA"/>
</dbReference>
<keyword evidence="9" id="KW-1133">Transmembrane helix</keyword>
<keyword evidence="4" id="KW-0808">Transferase</keyword>
<feature type="transmembrane region" description="Helical" evidence="9">
    <location>
        <begin position="6"/>
        <end position="25"/>
    </location>
</feature>
<dbReference type="InterPro" id="IPR003594">
    <property type="entry name" value="HATPase_dom"/>
</dbReference>
<dbReference type="Pfam" id="PF08448">
    <property type="entry name" value="PAS_4"/>
    <property type="match status" value="1"/>
</dbReference>
<dbReference type="SMART" id="SM00387">
    <property type="entry name" value="HATPase_c"/>
    <property type="match status" value="1"/>
</dbReference>
<dbReference type="PANTHER" id="PTHR43065:SF46">
    <property type="entry name" value="C4-DICARBOXYLATE TRANSPORT SENSOR PROTEIN DCTB"/>
    <property type="match status" value="1"/>
</dbReference>
<dbReference type="AlphaFoldDB" id="A0A2U3LM94"/>
<dbReference type="PROSITE" id="PS50109">
    <property type="entry name" value="HIS_KIN"/>
    <property type="match status" value="1"/>
</dbReference>
<keyword evidence="9" id="KW-0812">Transmembrane</keyword>
<dbReference type="InterPro" id="IPR004358">
    <property type="entry name" value="Sig_transdc_His_kin-like_C"/>
</dbReference>
<dbReference type="SUPFAM" id="SSF55785">
    <property type="entry name" value="PYP-like sensor domain (PAS domain)"/>
    <property type="match status" value="1"/>
</dbReference>
<keyword evidence="6 11" id="KW-0418">Kinase</keyword>
<dbReference type="InterPro" id="IPR036890">
    <property type="entry name" value="HATPase_C_sf"/>
</dbReference>
<dbReference type="SMART" id="SM00388">
    <property type="entry name" value="HisKA"/>
    <property type="match status" value="1"/>
</dbReference>
<accession>A0A2U3LM94</accession>
<keyword evidence="3" id="KW-0597">Phosphoprotein</keyword>
<protein>
    <recommendedName>
        <fullName evidence="2">histidine kinase</fullName>
        <ecNumber evidence="2">2.7.13.3</ecNumber>
    </recommendedName>
</protein>
<proteinExistence type="predicted"/>
<evidence type="ECO:0000256" key="3">
    <source>
        <dbReference type="ARBA" id="ARBA00022553"/>
    </source>
</evidence>
<dbReference type="PRINTS" id="PR00344">
    <property type="entry name" value="BCTRLSENSOR"/>
</dbReference>
<evidence type="ECO:0000256" key="4">
    <source>
        <dbReference type="ARBA" id="ARBA00022679"/>
    </source>
</evidence>
<keyword evidence="5" id="KW-0547">Nucleotide-binding</keyword>
<evidence type="ECO:0000256" key="9">
    <source>
        <dbReference type="SAM" id="Phobius"/>
    </source>
</evidence>
<keyword evidence="7" id="KW-0067">ATP-binding</keyword>